<gene>
    <name evidence="2" type="ORF">ALMOND_2B006995</name>
</gene>
<evidence type="ECO:0000313" key="3">
    <source>
        <dbReference type="Proteomes" id="UP000327085"/>
    </source>
</evidence>
<evidence type="ECO:0000313" key="2">
    <source>
        <dbReference type="EMBL" id="VVA20632.1"/>
    </source>
</evidence>
<dbReference type="InParanoid" id="A0A5E4EYY1"/>
<sequence length="90" mass="10264">MQGRLLVVRNLAIKKPELLWRLMTTIKSPNRAAVHGHRPPIPRVVDEEEVEKVIEKGKEEKEKKRQEVEKVVDSQLKGSDIDTCPPESAT</sequence>
<protein>
    <submittedName>
        <fullName evidence="2">PREDICTED: L484_017983</fullName>
    </submittedName>
</protein>
<name>A0A5E4EYY1_PRUDU</name>
<organism evidence="2 3">
    <name type="scientific">Prunus dulcis</name>
    <name type="common">Almond</name>
    <name type="synonym">Amygdalus dulcis</name>
    <dbReference type="NCBI Taxonomy" id="3755"/>
    <lineage>
        <taxon>Eukaryota</taxon>
        <taxon>Viridiplantae</taxon>
        <taxon>Streptophyta</taxon>
        <taxon>Embryophyta</taxon>
        <taxon>Tracheophyta</taxon>
        <taxon>Spermatophyta</taxon>
        <taxon>Magnoliopsida</taxon>
        <taxon>eudicotyledons</taxon>
        <taxon>Gunneridae</taxon>
        <taxon>Pentapetalae</taxon>
        <taxon>rosids</taxon>
        <taxon>fabids</taxon>
        <taxon>Rosales</taxon>
        <taxon>Rosaceae</taxon>
        <taxon>Amygdaloideae</taxon>
        <taxon>Amygdaleae</taxon>
        <taxon>Prunus</taxon>
    </lineage>
</organism>
<reference evidence="3" key="1">
    <citation type="journal article" date="2020" name="Plant J.">
        <title>Transposons played a major role in the diversification between the closely related almond and peach genomes: results from the almond genome sequence.</title>
        <authorList>
            <person name="Alioto T."/>
            <person name="Alexiou K.G."/>
            <person name="Bardil A."/>
            <person name="Barteri F."/>
            <person name="Castanera R."/>
            <person name="Cruz F."/>
            <person name="Dhingra A."/>
            <person name="Duval H."/>
            <person name="Fernandez I Marti A."/>
            <person name="Frias L."/>
            <person name="Galan B."/>
            <person name="Garcia J.L."/>
            <person name="Howad W."/>
            <person name="Gomez-Garrido J."/>
            <person name="Gut M."/>
            <person name="Julca I."/>
            <person name="Morata J."/>
            <person name="Puigdomenech P."/>
            <person name="Ribeca P."/>
            <person name="Rubio Cabetas M.J."/>
            <person name="Vlasova A."/>
            <person name="Wirthensohn M."/>
            <person name="Garcia-Mas J."/>
            <person name="Gabaldon T."/>
            <person name="Casacuberta J.M."/>
            <person name="Arus P."/>
        </authorList>
    </citation>
    <scope>NUCLEOTIDE SEQUENCE [LARGE SCALE GENOMIC DNA]</scope>
    <source>
        <strain evidence="3">cv. Texas</strain>
    </source>
</reference>
<evidence type="ECO:0000256" key="1">
    <source>
        <dbReference type="SAM" id="MobiDB-lite"/>
    </source>
</evidence>
<feature type="region of interest" description="Disordered" evidence="1">
    <location>
        <begin position="56"/>
        <end position="90"/>
    </location>
</feature>
<dbReference type="EMBL" id="CABIKO010000046">
    <property type="protein sequence ID" value="VVA20632.1"/>
    <property type="molecule type" value="Genomic_DNA"/>
</dbReference>
<dbReference type="AlphaFoldDB" id="A0A5E4EYY1"/>
<accession>A0A5E4EYY1</accession>
<dbReference type="Proteomes" id="UP000327085">
    <property type="component" value="Chromosome 3"/>
</dbReference>
<feature type="compositionally biased region" description="Basic and acidic residues" evidence="1">
    <location>
        <begin position="56"/>
        <end position="72"/>
    </location>
</feature>
<dbReference type="OMA" id="WRLMTTI"/>
<proteinExistence type="predicted"/>
<dbReference type="Gramene" id="VVA20632">
    <property type="protein sequence ID" value="VVA20632"/>
    <property type="gene ID" value="Prudul26B006995"/>
</dbReference>